<feature type="transmembrane region" description="Helical" evidence="7">
    <location>
        <begin position="558"/>
        <end position="578"/>
    </location>
</feature>
<dbReference type="GO" id="GO:0016020">
    <property type="term" value="C:membrane"/>
    <property type="evidence" value="ECO:0007669"/>
    <property type="project" value="UniProtKB-SubCell"/>
</dbReference>
<dbReference type="Proteomes" id="UP000708208">
    <property type="component" value="Unassembled WGS sequence"/>
</dbReference>
<dbReference type="InterPro" id="IPR000109">
    <property type="entry name" value="POT_fam"/>
</dbReference>
<evidence type="ECO:0000313" key="9">
    <source>
        <dbReference type="Proteomes" id="UP000708208"/>
    </source>
</evidence>
<feature type="transmembrane region" description="Helical" evidence="7">
    <location>
        <begin position="232"/>
        <end position="254"/>
    </location>
</feature>
<dbReference type="OrthoDB" id="8904098at2759"/>
<organism evidence="8 9">
    <name type="scientific">Allacma fusca</name>
    <dbReference type="NCBI Taxonomy" id="39272"/>
    <lineage>
        <taxon>Eukaryota</taxon>
        <taxon>Metazoa</taxon>
        <taxon>Ecdysozoa</taxon>
        <taxon>Arthropoda</taxon>
        <taxon>Hexapoda</taxon>
        <taxon>Collembola</taxon>
        <taxon>Symphypleona</taxon>
        <taxon>Sminthuridae</taxon>
        <taxon>Allacma</taxon>
    </lineage>
</organism>
<evidence type="ECO:0000256" key="5">
    <source>
        <dbReference type="ARBA" id="ARBA00023136"/>
    </source>
</evidence>
<evidence type="ECO:0000256" key="7">
    <source>
        <dbReference type="SAM" id="Phobius"/>
    </source>
</evidence>
<keyword evidence="5 7" id="KW-0472">Membrane</keyword>
<dbReference type="AlphaFoldDB" id="A0A8J2JSC7"/>
<feature type="transmembrane region" description="Helical" evidence="7">
    <location>
        <begin position="491"/>
        <end position="510"/>
    </location>
</feature>
<evidence type="ECO:0000256" key="1">
    <source>
        <dbReference type="ARBA" id="ARBA00004141"/>
    </source>
</evidence>
<dbReference type="PANTHER" id="PTHR11654">
    <property type="entry name" value="OLIGOPEPTIDE TRANSPORTER-RELATED"/>
    <property type="match status" value="1"/>
</dbReference>
<keyword evidence="2 6" id="KW-0812">Transmembrane</keyword>
<proteinExistence type="inferred from homology"/>
<evidence type="ECO:0000256" key="2">
    <source>
        <dbReference type="ARBA" id="ARBA00022692"/>
    </source>
</evidence>
<comment type="subcellular location">
    <subcellularLocation>
        <location evidence="1 6">Membrane</location>
        <topology evidence="1 6">Multi-pass membrane protein</topology>
    </subcellularLocation>
</comment>
<protein>
    <submittedName>
        <fullName evidence="8">Uncharacterized protein</fullName>
    </submittedName>
</protein>
<evidence type="ECO:0000256" key="6">
    <source>
        <dbReference type="RuleBase" id="RU003755"/>
    </source>
</evidence>
<name>A0A8J2JSC7_9HEXA</name>
<dbReference type="GO" id="GO:0006857">
    <property type="term" value="P:oligopeptide transport"/>
    <property type="evidence" value="ECO:0007669"/>
    <property type="project" value="InterPro"/>
</dbReference>
<gene>
    <name evidence="8" type="ORF">AFUS01_LOCUS12444</name>
</gene>
<dbReference type="EMBL" id="CAJVCH010098228">
    <property type="protein sequence ID" value="CAG7723351.1"/>
    <property type="molecule type" value="Genomic_DNA"/>
</dbReference>
<keyword evidence="9" id="KW-1185">Reference proteome</keyword>
<sequence>MIGLTLIGIGTGGIKPCVASFGGDQFQLPQQERQLSSYFSIFYFAINAGSLISTFITPIFRRDIGCFGDETCYPLAFGVPAVLMIVSIIVFVSGKPFYKIRKPEGNVLSSVFKTITYALSRKRQSKEKKEHFLDHASDKYSKREIEDIKILLRVLVLYIPVPLFWALFDQQGSRWTFQASRMNGDLGGFVLKPDQFQVVNPVLILAMIPVFDQGVYPLLAKVGILKKPLQRLTVGGVFAAIAFIISGLVELQLYKTYPVELSSGQSHLHFVNMAPMNLTGQLYSSPGDNPVGSPFELPSNDNYILGVLDEGNYTAKFAGYKDEMTFQLFNEEASTILITGDTQGIQFTLPTASNKDSETGAGDTLEKTSEGNPYIRVIQFGLWHEPTSGDIIESNAFWKVALDEKKKSKKYYEFEYESNETIYSDWRSTPVQEVEINEYRVLLGNGSYELDDTIKLELGGSYILTIVAEDRENGKFRHQLNVLTKPNSMHMFWLLPQYFILTCGEIMFSITIMDFSYAEAPKSMKSVMQSAWLLTVAFGNLIDAVIAALQLFDQQWKEFFLFAGLMLLDMMIFAYMAYRYKPAELGDVNGNEVAVEPADKKDEDNEDEKNR</sequence>
<feature type="transmembrane region" description="Helical" evidence="7">
    <location>
        <begin position="73"/>
        <end position="92"/>
    </location>
</feature>
<keyword evidence="3" id="KW-0571">Peptide transport</keyword>
<keyword evidence="4 7" id="KW-1133">Transmembrane helix</keyword>
<evidence type="ECO:0000256" key="3">
    <source>
        <dbReference type="ARBA" id="ARBA00022856"/>
    </source>
</evidence>
<dbReference type="Pfam" id="PF00854">
    <property type="entry name" value="PTR2"/>
    <property type="match status" value="2"/>
</dbReference>
<comment type="caution">
    <text evidence="8">The sequence shown here is derived from an EMBL/GenBank/DDBJ whole genome shotgun (WGS) entry which is preliminary data.</text>
</comment>
<comment type="similarity">
    <text evidence="6">Belongs to the major facilitator superfamily. Proton-dependent oligopeptide transporter (POT/PTR) (TC 2.A.17) family.</text>
</comment>
<feature type="transmembrane region" description="Helical" evidence="7">
    <location>
        <begin position="150"/>
        <end position="168"/>
    </location>
</feature>
<evidence type="ECO:0000313" key="8">
    <source>
        <dbReference type="EMBL" id="CAG7723351.1"/>
    </source>
</evidence>
<reference evidence="8" key="1">
    <citation type="submission" date="2021-06" db="EMBL/GenBank/DDBJ databases">
        <authorList>
            <person name="Hodson N. C."/>
            <person name="Mongue J. A."/>
            <person name="Jaron S. K."/>
        </authorList>
    </citation>
    <scope>NUCLEOTIDE SEQUENCE</scope>
</reference>
<feature type="transmembrane region" description="Helical" evidence="7">
    <location>
        <begin position="198"/>
        <end position="220"/>
    </location>
</feature>
<accession>A0A8J2JSC7</accession>
<keyword evidence="6" id="KW-0813">Transport</keyword>
<feature type="transmembrane region" description="Helical" evidence="7">
    <location>
        <begin position="531"/>
        <end position="552"/>
    </location>
</feature>
<keyword evidence="3" id="KW-0653">Protein transport</keyword>
<dbReference type="InterPro" id="IPR018456">
    <property type="entry name" value="PTR2_symporter_CS"/>
</dbReference>
<feature type="transmembrane region" description="Helical" evidence="7">
    <location>
        <begin position="41"/>
        <end position="61"/>
    </location>
</feature>
<dbReference type="GO" id="GO:0022857">
    <property type="term" value="F:transmembrane transporter activity"/>
    <property type="evidence" value="ECO:0007669"/>
    <property type="project" value="InterPro"/>
</dbReference>
<evidence type="ECO:0000256" key="4">
    <source>
        <dbReference type="ARBA" id="ARBA00022989"/>
    </source>
</evidence>
<dbReference type="PROSITE" id="PS01023">
    <property type="entry name" value="PTR2_2"/>
    <property type="match status" value="1"/>
</dbReference>